<dbReference type="Pfam" id="PF13424">
    <property type="entry name" value="TPR_12"/>
    <property type="match status" value="1"/>
</dbReference>
<sequence>MPGNTGRNGTGDGSEPGFGDSDYVDSDYGDDVLQAVAQESALLRIPTHGEELGGTDGHRFKIIEPLGGGSMGRVFRAWDAQLRRVVALKFLLPGTPLSDDRMVSLLRQEAQAIAQLAHANIVYLFDASEWVGATWEPRIPFLIMECLEGESLSALLQREWRLEPRRALEIFDCIAAGLAHAHEHHVIHRDLKPSNVFLTRKGEVKLLDFGLAWLLEENSPPSLMDLPNAGTPAYMAPEQWKSEQQDERTDIWSAGIVLYEMLTGDPPYASASLAELRARVLSSEPVPSVRERRPELPREVESLLGTMLAKAPEQRYQTAQELVEELRELRESLGFQAHAPRRVVAERRQVTLLSCRLTGLATPGQALDAEDIGELEESFHQLCTELVQQRGGSIVMALGDEVLACFGYPVVREEDSKHAVQAGMALAREVPTALQHKLPQLASGVLAVKVGLHTDQVTLSEPPREHSGRALVVQGEAPKVVTWLAGQAEPHTVVASDSTWSLVHGTFDTEPLGTHLYAGLSGKVPMGLYRVLRERRPMRRFQPTSVTGGLTPLVGRKQELQRLLAYWEGARRGQGAFVLVSGEAGVGKSRLIQELHAEARQQPCVHFQLQCWPQSSTSAFQPIIEVLRRRITSHAMWPESLGLSTEHVRLLSQLLSLPEPEERPPLQLSPERRKERTLEALAALLWHVAGENPVLGVVEDLHWADPSTLELLGYLLARMERQKLFLVLSARPDFHPTWIPHPWMHRLVLERLSPEHTATLVREAAGGHALPQEVVQQLVTRTDGVPLFVEELTRMVLERGTPDAIPITLHELLLARLDLLPLRQKVLAQLCAAIGRSFPRALLATLVQRGHATLRRDLEGLVAAGLLQPLDEQAGPAYRFRHALIQDAAWQSLPRSSRRKLHQRITEALLKQFPEVAQTQPELLAHHYTEAGEHEPAIRYWFQAGQRASLRSANKEAVSHFQQALRLLHLRPDTPERLQEELRLLISLGVPLAQVQGYRSPEVERTYTRARELIHQVGEALPRLQLSYWGLFVYYFSRAEYAVAHELAGQLVAQGERHQDMELLALGHRMMAANLYIWGELAAALEHIEAGLACPDLPLEAHRAIADKQWINPRATTLAFAAMVYSALGRKEEAWRSSQEALELARRIGHPHTSAMVLNYICVACQLRREARCALEWSAQAISLAHEHGFRASEIWATLIHGWAMGELGRAQEGLALIRNGIAAWMGPGISAGLFHQDLGLLSELHLKLGQPHEALALLDEALERAPTEGQHFYEAELHRLRGETMRMLGHDSEARECFLRAIQVARQQGARAFEQRALEELRALPPEHYPL</sequence>
<dbReference type="InterPro" id="IPR017441">
    <property type="entry name" value="Protein_kinase_ATP_BS"/>
</dbReference>
<feature type="compositionally biased region" description="Gly residues" evidence="5">
    <location>
        <begin position="1"/>
        <end position="16"/>
    </location>
</feature>
<keyword evidence="2 4" id="KW-0547">Nucleotide-binding</keyword>
<dbReference type="PROSITE" id="PS50125">
    <property type="entry name" value="GUANYLATE_CYCLASE_2"/>
    <property type="match status" value="1"/>
</dbReference>
<feature type="binding site" evidence="4">
    <location>
        <position position="89"/>
    </location>
    <ligand>
        <name>ATP</name>
        <dbReference type="ChEBI" id="CHEBI:30616"/>
    </ligand>
</feature>
<dbReference type="Gene3D" id="1.10.510.10">
    <property type="entry name" value="Transferase(Phosphotransferase) domain 1"/>
    <property type="match status" value="1"/>
</dbReference>
<dbReference type="EMBL" id="JAPNKA010000001">
    <property type="protein sequence ID" value="MCY1073497.1"/>
    <property type="molecule type" value="Genomic_DNA"/>
</dbReference>
<comment type="subcellular location">
    <subcellularLocation>
        <location evidence="1">Membrane</location>
        <topology evidence="1">Single-pass membrane protein</topology>
    </subcellularLocation>
</comment>
<dbReference type="PROSITE" id="PS00107">
    <property type="entry name" value="PROTEIN_KINASE_ATP"/>
    <property type="match status" value="1"/>
</dbReference>
<dbReference type="InterPro" id="IPR011009">
    <property type="entry name" value="Kinase-like_dom_sf"/>
</dbReference>
<evidence type="ECO:0000256" key="1">
    <source>
        <dbReference type="ARBA" id="ARBA00004167"/>
    </source>
</evidence>
<protein>
    <submittedName>
        <fullName evidence="8">Protein kinase</fullName>
    </submittedName>
</protein>
<dbReference type="InterPro" id="IPR001054">
    <property type="entry name" value="A/G_cyclase"/>
</dbReference>
<dbReference type="PANTHER" id="PTHR16305:SF28">
    <property type="entry name" value="GUANYLATE CYCLASE DOMAIN-CONTAINING PROTEIN"/>
    <property type="match status" value="1"/>
</dbReference>
<keyword evidence="8" id="KW-0808">Transferase</keyword>
<dbReference type="SUPFAM" id="SSF55073">
    <property type="entry name" value="Nucleotide cyclase"/>
    <property type="match status" value="1"/>
</dbReference>
<dbReference type="PROSITE" id="PS00108">
    <property type="entry name" value="PROTEIN_KINASE_ST"/>
    <property type="match status" value="1"/>
</dbReference>
<dbReference type="PROSITE" id="PS50011">
    <property type="entry name" value="PROTEIN_KINASE_DOM"/>
    <property type="match status" value="1"/>
</dbReference>
<dbReference type="InterPro" id="IPR029787">
    <property type="entry name" value="Nucleotide_cyclase"/>
</dbReference>
<dbReference type="SMART" id="SM00028">
    <property type="entry name" value="TPR"/>
    <property type="match status" value="3"/>
</dbReference>
<dbReference type="InterPro" id="IPR019734">
    <property type="entry name" value="TPR_rpt"/>
</dbReference>
<name>A0ABT3ZVS0_9BACT</name>
<organism evidence="8 9">
    <name type="scientific">Archangium lansingense</name>
    <dbReference type="NCBI Taxonomy" id="2995310"/>
    <lineage>
        <taxon>Bacteria</taxon>
        <taxon>Pseudomonadati</taxon>
        <taxon>Myxococcota</taxon>
        <taxon>Myxococcia</taxon>
        <taxon>Myxococcales</taxon>
        <taxon>Cystobacterineae</taxon>
        <taxon>Archangiaceae</taxon>
        <taxon>Archangium</taxon>
    </lineage>
</organism>
<dbReference type="Gene3D" id="3.30.200.20">
    <property type="entry name" value="Phosphorylase Kinase, domain 1"/>
    <property type="match status" value="1"/>
</dbReference>
<dbReference type="Gene3D" id="3.40.50.300">
    <property type="entry name" value="P-loop containing nucleotide triphosphate hydrolases"/>
    <property type="match status" value="1"/>
</dbReference>
<dbReference type="Gene3D" id="1.25.40.10">
    <property type="entry name" value="Tetratricopeptide repeat domain"/>
    <property type="match status" value="2"/>
</dbReference>
<evidence type="ECO:0000259" key="6">
    <source>
        <dbReference type="PROSITE" id="PS50011"/>
    </source>
</evidence>
<feature type="domain" description="Guanylate cyclase" evidence="7">
    <location>
        <begin position="351"/>
        <end position="458"/>
    </location>
</feature>
<dbReference type="Gene3D" id="3.30.70.1230">
    <property type="entry name" value="Nucleotide cyclase"/>
    <property type="match status" value="1"/>
</dbReference>
<dbReference type="InterPro" id="IPR008271">
    <property type="entry name" value="Ser/Thr_kinase_AS"/>
</dbReference>
<dbReference type="InterPro" id="IPR041664">
    <property type="entry name" value="AAA_16"/>
</dbReference>
<proteinExistence type="predicted"/>
<dbReference type="PANTHER" id="PTHR16305">
    <property type="entry name" value="TESTICULAR SOLUBLE ADENYLYL CYCLASE"/>
    <property type="match status" value="1"/>
</dbReference>
<dbReference type="Pfam" id="PF00069">
    <property type="entry name" value="Pkinase"/>
    <property type="match status" value="1"/>
</dbReference>
<dbReference type="CDD" id="cd14014">
    <property type="entry name" value="STKc_PknB_like"/>
    <property type="match status" value="1"/>
</dbReference>
<dbReference type="Pfam" id="PF13191">
    <property type="entry name" value="AAA_16"/>
    <property type="match status" value="1"/>
</dbReference>
<gene>
    <name evidence="8" type="ORF">OV287_03290</name>
</gene>
<feature type="region of interest" description="Disordered" evidence="5">
    <location>
        <begin position="1"/>
        <end position="21"/>
    </location>
</feature>
<dbReference type="SUPFAM" id="SSF52540">
    <property type="entry name" value="P-loop containing nucleoside triphosphate hydrolases"/>
    <property type="match status" value="1"/>
</dbReference>
<keyword evidence="8" id="KW-0418">Kinase</keyword>
<dbReference type="InterPro" id="IPR000719">
    <property type="entry name" value="Prot_kinase_dom"/>
</dbReference>
<dbReference type="CDD" id="cd07302">
    <property type="entry name" value="CHD"/>
    <property type="match status" value="1"/>
</dbReference>
<keyword evidence="9" id="KW-1185">Reference proteome</keyword>
<dbReference type="RefSeq" id="WP_267532501.1">
    <property type="nucleotide sequence ID" value="NZ_JAPNKA010000001.1"/>
</dbReference>
<dbReference type="SUPFAM" id="SSF48452">
    <property type="entry name" value="TPR-like"/>
    <property type="match status" value="2"/>
</dbReference>
<evidence type="ECO:0000256" key="3">
    <source>
        <dbReference type="ARBA" id="ARBA00022840"/>
    </source>
</evidence>
<evidence type="ECO:0000256" key="2">
    <source>
        <dbReference type="ARBA" id="ARBA00022741"/>
    </source>
</evidence>
<dbReference type="Proteomes" id="UP001207654">
    <property type="component" value="Unassembled WGS sequence"/>
</dbReference>
<evidence type="ECO:0000313" key="8">
    <source>
        <dbReference type="EMBL" id="MCY1073497.1"/>
    </source>
</evidence>
<evidence type="ECO:0000313" key="9">
    <source>
        <dbReference type="Proteomes" id="UP001207654"/>
    </source>
</evidence>
<comment type="caution">
    <text evidence="8">The sequence shown here is derived from an EMBL/GenBank/DDBJ whole genome shotgun (WGS) entry which is preliminary data.</text>
</comment>
<accession>A0ABT3ZVS0</accession>
<dbReference type="InterPro" id="IPR027417">
    <property type="entry name" value="P-loop_NTPase"/>
</dbReference>
<evidence type="ECO:0000256" key="4">
    <source>
        <dbReference type="PROSITE-ProRule" id="PRU10141"/>
    </source>
</evidence>
<dbReference type="SUPFAM" id="SSF56112">
    <property type="entry name" value="Protein kinase-like (PK-like)"/>
    <property type="match status" value="1"/>
</dbReference>
<dbReference type="InterPro" id="IPR011990">
    <property type="entry name" value="TPR-like_helical_dom_sf"/>
</dbReference>
<feature type="domain" description="Protein kinase" evidence="6">
    <location>
        <begin position="60"/>
        <end position="327"/>
    </location>
</feature>
<evidence type="ECO:0000259" key="7">
    <source>
        <dbReference type="PROSITE" id="PS50125"/>
    </source>
</evidence>
<keyword evidence="3 4" id="KW-0067">ATP-binding</keyword>
<evidence type="ECO:0000256" key="5">
    <source>
        <dbReference type="SAM" id="MobiDB-lite"/>
    </source>
</evidence>
<dbReference type="GO" id="GO:0016301">
    <property type="term" value="F:kinase activity"/>
    <property type="evidence" value="ECO:0007669"/>
    <property type="project" value="UniProtKB-KW"/>
</dbReference>
<dbReference type="SMART" id="SM00220">
    <property type="entry name" value="S_TKc"/>
    <property type="match status" value="1"/>
</dbReference>
<reference evidence="8 9" key="1">
    <citation type="submission" date="2022-11" db="EMBL/GenBank/DDBJ databases">
        <title>Minimal conservation of predation-associated metabolite biosynthetic gene clusters underscores biosynthetic potential of Myxococcota including descriptions for ten novel species: Archangium lansinium sp. nov., Myxococcus landrumus sp. nov., Nannocystis bai.</title>
        <authorList>
            <person name="Ahearne A."/>
            <person name="Stevens C."/>
            <person name="Phillips K."/>
        </authorList>
    </citation>
    <scope>NUCLEOTIDE SEQUENCE [LARGE SCALE GENOMIC DNA]</scope>
    <source>
        <strain evidence="8 9">MIWBW</strain>
    </source>
</reference>